<protein>
    <submittedName>
        <fullName evidence="2">Uncharacterized protein</fullName>
    </submittedName>
</protein>
<dbReference type="Pfam" id="PF19952">
    <property type="entry name" value="DUF6414"/>
    <property type="match status" value="1"/>
</dbReference>
<name>A0ABD7DVD4_9GAMM</name>
<evidence type="ECO:0000313" key="3">
    <source>
        <dbReference type="Proteomes" id="UP000663658"/>
    </source>
</evidence>
<dbReference type="Proteomes" id="UP000663658">
    <property type="component" value="Chromosome"/>
</dbReference>
<dbReference type="EMBL" id="CP070505">
    <property type="protein sequence ID" value="QSL92479.1"/>
    <property type="molecule type" value="Genomic_DNA"/>
</dbReference>
<organism evidence="2 3">
    <name type="scientific">Ectopseudomonas toyotomiensis</name>
    <dbReference type="NCBI Taxonomy" id="554344"/>
    <lineage>
        <taxon>Bacteria</taxon>
        <taxon>Pseudomonadati</taxon>
        <taxon>Pseudomonadota</taxon>
        <taxon>Gammaproteobacteria</taxon>
        <taxon>Pseudomonadales</taxon>
        <taxon>Pseudomonadaceae</taxon>
        <taxon>Ectopseudomonas</taxon>
    </lineage>
</organism>
<sequence length="314" mass="35366">MIKNFIYLDAPKMYSLSSQMLEGVTDYIVNESGGEKEETEEQKGPVGSGRVIADAIKTSSKSVERKVLNDYSFTVFEKALSDRGLILEIEKPYIGLEELKDKIRVNSFVRVRAKAIFNDINKINEMLASFNEFGQDLVTVTLHAEMEEIKSELAALKEAAGNDREKKARLEAEQKKITNVAKIAKDRGLYQDPKFIESMLRLTKYGFSDQFEIHQYGGELTFTSCLKREFLRESEDLLVKKYSRKTEQEIVVIGIVSQAFSPTEVTLEATEFGNMKGALVNVVEHLANVEMSISGKDEGEVVIDPIAAYFEISI</sequence>
<dbReference type="KEGG" id="pty:JWV26_22495"/>
<gene>
    <name evidence="2" type="ORF">JWV26_22495</name>
</gene>
<accession>A0ABD7DVD4</accession>
<feature type="coiled-coil region" evidence="1">
    <location>
        <begin position="139"/>
        <end position="187"/>
    </location>
</feature>
<dbReference type="AlphaFoldDB" id="A0ABD7DVD4"/>
<evidence type="ECO:0000313" key="2">
    <source>
        <dbReference type="EMBL" id="QSL92479.1"/>
    </source>
</evidence>
<keyword evidence="1" id="KW-0175">Coiled coil</keyword>
<dbReference type="RefSeq" id="WP_206417857.1">
    <property type="nucleotide sequence ID" value="NZ_CP070505.1"/>
</dbReference>
<proteinExistence type="predicted"/>
<dbReference type="InterPro" id="IPR045633">
    <property type="entry name" value="DUF6414"/>
</dbReference>
<reference evidence="2 3" key="1">
    <citation type="submission" date="2021-02" db="EMBL/GenBank/DDBJ databases">
        <title>Whole genome sequencing of Pseudomonas alcaliphila strain SM2.</title>
        <authorList>
            <person name="Alshamsi M.S."/>
            <person name="Sudalaimuthuasari N."/>
            <person name="Kundu B."/>
            <person name="AlMaskari R.S."/>
            <person name="Elmahi Y."/>
            <person name="Mundra S."/>
            <person name="Chandran S."/>
            <person name="Malik S."/>
            <person name="Hazzouri K.M."/>
            <person name="Amiri K.M.A."/>
        </authorList>
    </citation>
    <scope>NUCLEOTIDE SEQUENCE [LARGE SCALE GENOMIC DNA]</scope>
    <source>
        <strain evidence="2 3">SM2</strain>
    </source>
</reference>
<evidence type="ECO:0000256" key="1">
    <source>
        <dbReference type="SAM" id="Coils"/>
    </source>
</evidence>